<comment type="catalytic activity">
    <reaction evidence="7">
        <text>a (3S)-3-hydroxyacyl-CoA + NAD(+) = a 3-oxoacyl-CoA + NADH + H(+)</text>
        <dbReference type="Rhea" id="RHEA:22432"/>
        <dbReference type="ChEBI" id="CHEBI:15378"/>
        <dbReference type="ChEBI" id="CHEBI:57318"/>
        <dbReference type="ChEBI" id="CHEBI:57540"/>
        <dbReference type="ChEBI" id="CHEBI:57945"/>
        <dbReference type="ChEBI" id="CHEBI:90726"/>
        <dbReference type="EC" id="1.1.1.35"/>
    </reaction>
</comment>
<dbReference type="EMBL" id="AZGE01000007">
    <property type="protein sequence ID" value="KRM15821.1"/>
    <property type="molecule type" value="Genomic_DNA"/>
</dbReference>
<dbReference type="PIRSF" id="PIRSF000105">
    <property type="entry name" value="HCDH"/>
    <property type="match status" value="1"/>
</dbReference>
<dbReference type="Pfam" id="PF00725">
    <property type="entry name" value="3HCDH"/>
    <property type="match status" value="1"/>
</dbReference>
<keyword evidence="3" id="KW-0276">Fatty acid metabolism</keyword>
<dbReference type="PANTHER" id="PTHR43561:SF3">
    <property type="entry name" value="HYDROXYACYL-COENZYME A DEHYDROGENASE, MITOCHONDRIAL"/>
    <property type="match status" value="1"/>
</dbReference>
<organism evidence="11 12">
    <name type="scientific">Limosilactobacillus oris DSM 4864</name>
    <dbReference type="NCBI Taxonomy" id="1423779"/>
    <lineage>
        <taxon>Bacteria</taxon>
        <taxon>Bacillati</taxon>
        <taxon>Bacillota</taxon>
        <taxon>Bacilli</taxon>
        <taxon>Lactobacillales</taxon>
        <taxon>Lactobacillaceae</taxon>
        <taxon>Limosilactobacillus</taxon>
    </lineage>
</organism>
<dbReference type="GO" id="GO:0070403">
    <property type="term" value="F:NAD+ binding"/>
    <property type="evidence" value="ECO:0007669"/>
    <property type="project" value="InterPro"/>
</dbReference>
<dbReference type="InterPro" id="IPR052242">
    <property type="entry name" value="Mito_3-hydroxyacyl-CoA_DH"/>
</dbReference>
<dbReference type="Gene3D" id="1.10.1040.10">
    <property type="entry name" value="N-(1-d-carboxylethyl)-l-norvaline Dehydrogenase, domain 2"/>
    <property type="match status" value="1"/>
</dbReference>
<dbReference type="InterPro" id="IPR006108">
    <property type="entry name" value="3HC_DH_C"/>
</dbReference>
<evidence type="ECO:0000313" key="12">
    <source>
        <dbReference type="Proteomes" id="UP000050973"/>
    </source>
</evidence>
<dbReference type="InterPro" id="IPR013328">
    <property type="entry name" value="6PGD_dom2"/>
</dbReference>
<name>A0A0R1WDY3_9LACO</name>
<feature type="domain" description="3-hydroxyacyl-CoA dehydrogenase NAD binding" evidence="10">
    <location>
        <begin position="6"/>
        <end position="181"/>
    </location>
</feature>
<sequence>MEIKNVVIAGAGVLGSQIAFQAARFGYQVKIWNRHTDRAERRLAAIKEPFIKETGSTAADYQAAMDNIVSISNDLKATVADADLVIESVSESVEIKKAFYEELCPLLPEKTILTSNSSTFIPSELVGFTDRPDRFAHLHFANHIWKHNVAEIVGNPQTKPEVIDDLVAFARSIKMVPVVLKKEQHGYIMNALLVPLLNAAMALWANGVADPHTIDKDWMISNGSPLGPFMIQDIVGLRTTYAVVLNQYEQTHNELFKKIADKLKPMIDAGHTGVEAGQGFYHYPNPEYQDPDFFK</sequence>
<dbReference type="PANTHER" id="PTHR43561">
    <property type="match status" value="1"/>
</dbReference>
<keyword evidence="4" id="KW-0560">Oxidoreductase</keyword>
<evidence type="ECO:0000256" key="5">
    <source>
        <dbReference type="ARBA" id="ARBA00023027"/>
    </source>
</evidence>
<evidence type="ECO:0000256" key="7">
    <source>
        <dbReference type="ARBA" id="ARBA00049556"/>
    </source>
</evidence>
<evidence type="ECO:0000256" key="4">
    <source>
        <dbReference type="ARBA" id="ARBA00023002"/>
    </source>
</evidence>
<evidence type="ECO:0000256" key="8">
    <source>
        <dbReference type="PIRSR" id="PIRSR000105-1"/>
    </source>
</evidence>
<dbReference type="RefSeq" id="WP_003715980.1">
    <property type="nucleotide sequence ID" value="NZ_AZGE01000007.1"/>
</dbReference>
<keyword evidence="5" id="KW-0520">NAD</keyword>
<accession>A0A0R1WDY3</accession>
<protein>
    <submittedName>
        <fullName evidence="11">3-hydroxyacyl-coa dehydrogenase, nad binding domain protein</fullName>
    </submittedName>
</protein>
<dbReference type="InterPro" id="IPR008927">
    <property type="entry name" value="6-PGluconate_DH-like_C_sf"/>
</dbReference>
<dbReference type="SUPFAM" id="SSF51735">
    <property type="entry name" value="NAD(P)-binding Rossmann-fold domains"/>
    <property type="match status" value="1"/>
</dbReference>
<proteinExistence type="predicted"/>
<dbReference type="NCBIfam" id="NF006143">
    <property type="entry name" value="PRK08293.1"/>
    <property type="match status" value="1"/>
</dbReference>
<evidence type="ECO:0000256" key="1">
    <source>
        <dbReference type="ARBA" id="ARBA00005005"/>
    </source>
</evidence>
<dbReference type="InterPro" id="IPR006176">
    <property type="entry name" value="3-OHacyl-CoA_DH_NAD-bd"/>
</dbReference>
<keyword evidence="6" id="KW-0443">Lipid metabolism</keyword>
<evidence type="ECO:0000256" key="6">
    <source>
        <dbReference type="ARBA" id="ARBA00023098"/>
    </source>
</evidence>
<dbReference type="Gene3D" id="3.40.50.720">
    <property type="entry name" value="NAD(P)-binding Rossmann-like Domain"/>
    <property type="match status" value="1"/>
</dbReference>
<feature type="site" description="Important for catalytic activity" evidence="8">
    <location>
        <position position="139"/>
    </location>
</feature>
<evidence type="ECO:0000259" key="10">
    <source>
        <dbReference type="Pfam" id="PF02737"/>
    </source>
</evidence>
<gene>
    <name evidence="11" type="ORF">FC49_GL001738</name>
</gene>
<feature type="domain" description="3-hydroxyacyl-CoA dehydrogenase C-terminal" evidence="9">
    <location>
        <begin position="186"/>
        <end position="283"/>
    </location>
</feature>
<dbReference type="GO" id="GO:0003857">
    <property type="term" value="F:(3S)-3-hydroxyacyl-CoA dehydrogenase (NAD+) activity"/>
    <property type="evidence" value="ECO:0007669"/>
    <property type="project" value="UniProtKB-EC"/>
</dbReference>
<evidence type="ECO:0000313" key="11">
    <source>
        <dbReference type="EMBL" id="KRM15821.1"/>
    </source>
</evidence>
<comment type="pathway">
    <text evidence="2">Lipid metabolism; butanoate metabolism.</text>
</comment>
<dbReference type="SUPFAM" id="SSF48179">
    <property type="entry name" value="6-phosphogluconate dehydrogenase C-terminal domain-like"/>
    <property type="match status" value="1"/>
</dbReference>
<dbReference type="PATRIC" id="fig|1423779.3.peg.1802"/>
<dbReference type="AlphaFoldDB" id="A0A0R1WDY3"/>
<comment type="caution">
    <text evidence="11">The sequence shown here is derived from an EMBL/GenBank/DDBJ whole genome shotgun (WGS) entry which is preliminary data.</text>
</comment>
<dbReference type="InterPro" id="IPR036291">
    <property type="entry name" value="NAD(P)-bd_dom_sf"/>
</dbReference>
<dbReference type="Pfam" id="PF02737">
    <property type="entry name" value="3HCDH_N"/>
    <property type="match status" value="1"/>
</dbReference>
<evidence type="ECO:0000259" key="9">
    <source>
        <dbReference type="Pfam" id="PF00725"/>
    </source>
</evidence>
<evidence type="ECO:0000256" key="3">
    <source>
        <dbReference type="ARBA" id="ARBA00022832"/>
    </source>
</evidence>
<dbReference type="InterPro" id="IPR022694">
    <property type="entry name" value="3-OHacyl-CoA_DH"/>
</dbReference>
<dbReference type="GO" id="GO:0006635">
    <property type="term" value="P:fatty acid beta-oxidation"/>
    <property type="evidence" value="ECO:0007669"/>
    <property type="project" value="TreeGrafter"/>
</dbReference>
<reference evidence="11 12" key="1">
    <citation type="journal article" date="2015" name="Genome Announc.">
        <title>Expanding the biotechnology potential of lactobacilli through comparative genomics of 213 strains and associated genera.</title>
        <authorList>
            <person name="Sun Z."/>
            <person name="Harris H.M."/>
            <person name="McCann A."/>
            <person name="Guo C."/>
            <person name="Argimon S."/>
            <person name="Zhang W."/>
            <person name="Yang X."/>
            <person name="Jeffery I.B."/>
            <person name="Cooney J.C."/>
            <person name="Kagawa T.F."/>
            <person name="Liu W."/>
            <person name="Song Y."/>
            <person name="Salvetti E."/>
            <person name="Wrobel A."/>
            <person name="Rasinkangas P."/>
            <person name="Parkhill J."/>
            <person name="Rea M.C."/>
            <person name="O'Sullivan O."/>
            <person name="Ritari J."/>
            <person name="Douillard F.P."/>
            <person name="Paul Ross R."/>
            <person name="Yang R."/>
            <person name="Briner A.E."/>
            <person name="Felis G.E."/>
            <person name="de Vos W.M."/>
            <person name="Barrangou R."/>
            <person name="Klaenhammer T.R."/>
            <person name="Caufield P.W."/>
            <person name="Cui Y."/>
            <person name="Zhang H."/>
            <person name="O'Toole P.W."/>
        </authorList>
    </citation>
    <scope>NUCLEOTIDE SEQUENCE [LARGE SCALE GENOMIC DNA]</scope>
    <source>
        <strain evidence="11 12">DSM 4864</strain>
    </source>
</reference>
<comment type="pathway">
    <text evidence="1">Lipid metabolism; fatty acid beta-oxidation.</text>
</comment>
<dbReference type="Proteomes" id="UP000050973">
    <property type="component" value="Unassembled WGS sequence"/>
</dbReference>
<evidence type="ECO:0000256" key="2">
    <source>
        <dbReference type="ARBA" id="ARBA00005086"/>
    </source>
</evidence>